<keyword evidence="8 10" id="KW-0449">Lipoprotein</keyword>
<keyword evidence="15" id="KW-1185">Reference proteome</keyword>
<evidence type="ECO:0000256" key="5">
    <source>
        <dbReference type="ARBA" id="ARBA00022729"/>
    </source>
</evidence>
<reference evidence="14 16" key="2">
    <citation type="submission" date="2020-08" db="EMBL/GenBank/DDBJ databases">
        <title>Genomic Encyclopedia of Type Strains, Phase IV (KMG-IV): sequencing the most valuable type-strain genomes for metagenomic binning, comparative biology and taxonomic classification.</title>
        <authorList>
            <person name="Goeker M."/>
        </authorList>
    </citation>
    <scope>NUCLEOTIDE SEQUENCE [LARGE SCALE GENOMIC DNA]</scope>
    <source>
        <strain evidence="14 16">DSM 107085</strain>
    </source>
</reference>
<dbReference type="Gene3D" id="1.20.1600.10">
    <property type="entry name" value="Outer membrane efflux proteins (OEP)"/>
    <property type="match status" value="1"/>
</dbReference>
<dbReference type="PANTHER" id="PTHR30203:SF20">
    <property type="entry name" value="MULTIDRUG RESISTANCE OUTER MEMBRANE PROTEIN MDTP-RELATED"/>
    <property type="match status" value="1"/>
</dbReference>
<gene>
    <name evidence="14" type="ORF">HNQ86_002393</name>
    <name evidence="13" type="ORF">LF63_0114280</name>
</gene>
<evidence type="ECO:0000256" key="12">
    <source>
        <dbReference type="SAM" id="MobiDB-lite"/>
    </source>
</evidence>
<dbReference type="SUPFAM" id="SSF56954">
    <property type="entry name" value="Outer membrane efflux proteins (OEP)"/>
    <property type="match status" value="1"/>
</dbReference>
<feature type="compositionally biased region" description="Polar residues" evidence="12">
    <location>
        <begin position="476"/>
        <end position="494"/>
    </location>
</feature>
<evidence type="ECO:0000256" key="9">
    <source>
        <dbReference type="ARBA" id="ARBA00037313"/>
    </source>
</evidence>
<comment type="subcellular location">
    <subcellularLocation>
        <location evidence="10">Cell outer membrane</location>
        <topology evidence="10">Lipid-anchor</topology>
    </subcellularLocation>
    <subcellularLocation>
        <location evidence="1">Membrane</location>
    </subcellularLocation>
</comment>
<keyword evidence="5 10" id="KW-0732">Signal</keyword>
<dbReference type="RefSeq" id="WP_043104512.1">
    <property type="nucleotide sequence ID" value="NZ_JACHET010000001.1"/>
</dbReference>
<comment type="caution">
    <text evidence="13">The sequence shown here is derived from an EMBL/GenBank/DDBJ whole genome shotgun (WGS) entry which is preliminary data.</text>
</comment>
<sequence>MRRTSLLLTAALTAVLAGCASTGGLHSDAKPLQADQLAASRSLGQTDVSRDWPAADWWTALGDKQLDGLIGEALKNNPDLAIARARARAAEAQAGAAEAATQPTLNAGASIAGARLPSTLVPEPLGGHFSWVKYGYLSFSWDIDLWGGERAAWEAAVGRARAAAIDAQATRLEVSANVARAYAQLGYACKQQDLAKEQLQRATGVRTLTEQRVQAGIDSRLQLQQSSAEQATAEQQLAAANRRVSAARNALSVLLGQGPDRGLDIARPQPLTPAAVALPSTLPAQLLGHRPDVVAARLRVEAASKDIKTAKTRFLPNLSLGALAGLAAGGGTNLFQLPARFYQVAPAVSLPIFEGGRLRANLAGRDAARDMAVAQYNKTLIGALDDIADKLDGVQSLKEQADAQQRALDAAREAWKLAMDRYRSGIGSYLQALTVQRQLLAAEQNAAALHAEQVDLSVQLIQALGGGYRPADDSSTDVSPTAAAANTDSSRGTP</sequence>
<dbReference type="GO" id="GO:0015562">
    <property type="term" value="F:efflux transmembrane transporter activity"/>
    <property type="evidence" value="ECO:0007669"/>
    <property type="project" value="InterPro"/>
</dbReference>
<evidence type="ECO:0000256" key="2">
    <source>
        <dbReference type="ARBA" id="ARBA00007613"/>
    </source>
</evidence>
<evidence type="ECO:0000313" key="14">
    <source>
        <dbReference type="EMBL" id="MBB6185048.1"/>
    </source>
</evidence>
<reference evidence="13 15" key="1">
    <citation type="submission" date="2014-09" db="EMBL/GenBank/DDBJ databases">
        <title>Xanthomonadaceae 3.5X direct submission.</title>
        <authorList>
            <person name="Fang T."/>
            <person name="Wang H."/>
        </authorList>
    </citation>
    <scope>NUCLEOTIDE SEQUENCE [LARGE SCALE GENOMIC DNA]</scope>
    <source>
        <strain evidence="13 15">3.5X</strain>
    </source>
</reference>
<evidence type="ECO:0000256" key="3">
    <source>
        <dbReference type="ARBA" id="ARBA00022452"/>
    </source>
</evidence>
<protein>
    <submittedName>
        <fullName evidence="13">Multidrug RND transporter</fullName>
    </submittedName>
    <submittedName>
        <fullName evidence="14">NodT family efflux transporter outer membrane factor (OMF) lipoprotein</fullName>
    </submittedName>
</protein>
<dbReference type="GO" id="GO:0009279">
    <property type="term" value="C:cell outer membrane"/>
    <property type="evidence" value="ECO:0007669"/>
    <property type="project" value="UniProtKB-SubCell"/>
</dbReference>
<proteinExistence type="inferred from homology"/>
<dbReference type="Gene3D" id="2.20.200.10">
    <property type="entry name" value="Outer membrane efflux proteins (OEP)"/>
    <property type="match status" value="1"/>
</dbReference>
<feature type="signal peptide" evidence="10">
    <location>
        <begin position="1"/>
        <end position="19"/>
    </location>
</feature>
<evidence type="ECO:0000256" key="7">
    <source>
        <dbReference type="ARBA" id="ARBA00023139"/>
    </source>
</evidence>
<dbReference type="Proteomes" id="UP000029708">
    <property type="component" value="Unassembled WGS sequence"/>
</dbReference>
<comment type="similarity">
    <text evidence="2 10">Belongs to the outer membrane factor (OMF) (TC 1.B.17) family.</text>
</comment>
<dbReference type="AlphaFoldDB" id="A0A099CT66"/>
<keyword evidence="11" id="KW-0175">Coiled coil</keyword>
<dbReference type="Proteomes" id="UP000560000">
    <property type="component" value="Unassembled WGS sequence"/>
</dbReference>
<feature type="coiled-coil region" evidence="11">
    <location>
        <begin position="223"/>
        <end position="250"/>
    </location>
</feature>
<dbReference type="InterPro" id="IPR010131">
    <property type="entry name" value="MdtP/NodT-like"/>
</dbReference>
<feature type="region of interest" description="Disordered" evidence="12">
    <location>
        <begin position="468"/>
        <end position="494"/>
    </location>
</feature>
<dbReference type="PANTHER" id="PTHR30203">
    <property type="entry name" value="OUTER MEMBRANE CATION EFFLUX PROTEIN"/>
    <property type="match status" value="1"/>
</dbReference>
<dbReference type="EMBL" id="JACHET010000001">
    <property type="protein sequence ID" value="MBB6185048.1"/>
    <property type="molecule type" value="Genomic_DNA"/>
</dbReference>
<evidence type="ECO:0000313" key="13">
    <source>
        <dbReference type="EMBL" id="KGI76822.1"/>
    </source>
</evidence>
<evidence type="ECO:0000256" key="8">
    <source>
        <dbReference type="ARBA" id="ARBA00023288"/>
    </source>
</evidence>
<evidence type="ECO:0000313" key="15">
    <source>
        <dbReference type="Proteomes" id="UP000029708"/>
    </source>
</evidence>
<keyword evidence="7 10" id="KW-0564">Palmitate</keyword>
<dbReference type="HOGENOM" id="CLU_012817_13_2_6"/>
<evidence type="ECO:0000256" key="1">
    <source>
        <dbReference type="ARBA" id="ARBA00004370"/>
    </source>
</evidence>
<keyword evidence="3 10" id="KW-1134">Transmembrane beta strand</keyword>
<dbReference type="PROSITE" id="PS51257">
    <property type="entry name" value="PROKAR_LIPOPROTEIN"/>
    <property type="match status" value="1"/>
</dbReference>
<organism evidence="13 15">
    <name type="scientific">Oleiagrimonas soli</name>
    <dbReference type="NCBI Taxonomy" id="1543381"/>
    <lineage>
        <taxon>Bacteria</taxon>
        <taxon>Pseudomonadati</taxon>
        <taxon>Pseudomonadota</taxon>
        <taxon>Gammaproteobacteria</taxon>
        <taxon>Lysobacterales</taxon>
        <taxon>Rhodanobacteraceae</taxon>
        <taxon>Oleiagrimonas</taxon>
    </lineage>
</organism>
<keyword evidence="4 10" id="KW-0812">Transmembrane</keyword>
<feature type="chain" id="PRO_5036505932" evidence="10">
    <location>
        <begin position="20"/>
        <end position="494"/>
    </location>
</feature>
<comment type="function">
    <text evidence="9">Could be involved in resistance to puromycin, acriflavine and tetraphenylarsonium chloride.</text>
</comment>
<name>A0A099CT66_9GAMM</name>
<evidence type="ECO:0000256" key="6">
    <source>
        <dbReference type="ARBA" id="ARBA00023136"/>
    </source>
</evidence>
<keyword evidence="6 10" id="KW-0472">Membrane</keyword>
<evidence type="ECO:0000256" key="11">
    <source>
        <dbReference type="SAM" id="Coils"/>
    </source>
</evidence>
<dbReference type="InterPro" id="IPR003423">
    <property type="entry name" value="OMP_efflux"/>
</dbReference>
<dbReference type="Pfam" id="PF02321">
    <property type="entry name" value="OEP"/>
    <property type="match status" value="2"/>
</dbReference>
<evidence type="ECO:0000256" key="4">
    <source>
        <dbReference type="ARBA" id="ARBA00022692"/>
    </source>
</evidence>
<accession>A0A099CT66</accession>
<evidence type="ECO:0000313" key="16">
    <source>
        <dbReference type="Proteomes" id="UP000560000"/>
    </source>
</evidence>
<dbReference type="NCBIfam" id="TIGR01845">
    <property type="entry name" value="outer_NodT"/>
    <property type="match status" value="1"/>
</dbReference>
<dbReference type="EMBL" id="JROI01000016">
    <property type="protein sequence ID" value="KGI76822.1"/>
    <property type="molecule type" value="Genomic_DNA"/>
</dbReference>
<evidence type="ECO:0000256" key="10">
    <source>
        <dbReference type="RuleBase" id="RU362097"/>
    </source>
</evidence>
<dbReference type="STRING" id="1543381.LF63_0114280"/>